<dbReference type="OrthoDB" id="9808310at2"/>
<evidence type="ECO:0000313" key="1">
    <source>
        <dbReference type="EMBL" id="ODJ85731.1"/>
    </source>
</evidence>
<organism evidence="1 2">
    <name type="scientific">Candidatus Thiodiazotropha endolucinida</name>
    <dbReference type="NCBI Taxonomy" id="1655433"/>
    <lineage>
        <taxon>Bacteria</taxon>
        <taxon>Pseudomonadati</taxon>
        <taxon>Pseudomonadota</taxon>
        <taxon>Gammaproteobacteria</taxon>
        <taxon>Chromatiales</taxon>
        <taxon>Sedimenticolaceae</taxon>
        <taxon>Candidatus Thiodiazotropha</taxon>
    </lineage>
</organism>
<dbReference type="AlphaFoldDB" id="A0A7Z0VI44"/>
<dbReference type="RefSeq" id="WP_069128376.1">
    <property type="nucleotide sequence ID" value="NZ_MARB01000038.1"/>
</dbReference>
<dbReference type="SUPFAM" id="SSF69118">
    <property type="entry name" value="AhpD-like"/>
    <property type="match status" value="1"/>
</dbReference>
<dbReference type="Proteomes" id="UP000094769">
    <property type="component" value="Unassembled WGS sequence"/>
</dbReference>
<dbReference type="Gene3D" id="1.20.1290.10">
    <property type="entry name" value="AhpD-like"/>
    <property type="match status" value="1"/>
</dbReference>
<evidence type="ECO:0008006" key="3">
    <source>
        <dbReference type="Google" id="ProtNLM"/>
    </source>
</evidence>
<reference evidence="1 2" key="1">
    <citation type="submission" date="2016-06" db="EMBL/GenBank/DDBJ databases">
        <title>Genome sequence of endosymbiont of Candidatus Endolucinida thiodiazotropha.</title>
        <authorList>
            <person name="Poehlein A."/>
            <person name="Koenig S."/>
            <person name="Heiden S.E."/>
            <person name="Thuermer A."/>
            <person name="Voget S."/>
            <person name="Daniel R."/>
            <person name="Markert S."/>
            <person name="Gros O."/>
            <person name="Schweder T."/>
        </authorList>
    </citation>
    <scope>NUCLEOTIDE SEQUENCE [LARGE SCALE GENOMIC DNA]</scope>
    <source>
        <strain evidence="1 2">COS</strain>
    </source>
</reference>
<dbReference type="InterPro" id="IPR029032">
    <property type="entry name" value="AhpD-like"/>
</dbReference>
<sequence>MARVKIVKPNRVDDPIIQEIFSWVTDMEGAVPNHFYVEMNFPEYLKAKLGSTKVLWQLGELTLPEIQHIGILVSKANGCPYCTAAFCTILNYGLKTEEGYVKALAEEGLDMVEDNRLRTMLDVALKANIDPKSVSDDDLNGLRDIGLSDKGIVQLIHLVSDFSSYNRLNLALQTDYDYRDMWRTIAFGWDPESGEPVGDNTRGTLKDT</sequence>
<keyword evidence="2" id="KW-1185">Reference proteome</keyword>
<accession>A0A7Z0VI44</accession>
<gene>
    <name evidence="1" type="ORF">CODIS_40690</name>
</gene>
<dbReference type="EMBL" id="MARB01000038">
    <property type="protein sequence ID" value="ODJ85731.1"/>
    <property type="molecule type" value="Genomic_DNA"/>
</dbReference>
<evidence type="ECO:0000313" key="2">
    <source>
        <dbReference type="Proteomes" id="UP000094769"/>
    </source>
</evidence>
<dbReference type="PANTHER" id="PTHR35446:SF2">
    <property type="entry name" value="CARBOXYMUCONOLACTONE DECARBOXYLASE-LIKE DOMAIN-CONTAINING PROTEIN"/>
    <property type="match status" value="1"/>
</dbReference>
<proteinExistence type="predicted"/>
<comment type="caution">
    <text evidence="1">The sequence shown here is derived from an EMBL/GenBank/DDBJ whole genome shotgun (WGS) entry which is preliminary data.</text>
</comment>
<name>A0A7Z0VI44_9GAMM</name>
<protein>
    <recommendedName>
        <fullName evidence="3">Alkylhydroperoxidase</fullName>
    </recommendedName>
</protein>
<dbReference type="PANTHER" id="PTHR35446">
    <property type="entry name" value="SI:CH211-175M2.5"/>
    <property type="match status" value="1"/>
</dbReference>